<evidence type="ECO:0000256" key="1">
    <source>
        <dbReference type="SAM" id="MobiDB-lite"/>
    </source>
</evidence>
<dbReference type="AlphaFoldDB" id="A0AAD5YNE7"/>
<reference evidence="2" key="1">
    <citation type="submission" date="2022-07" db="EMBL/GenBank/DDBJ databases">
        <title>Genome Sequence of Leucocoprinus birnbaumii.</title>
        <authorList>
            <person name="Buettner E."/>
        </authorList>
    </citation>
    <scope>NUCLEOTIDE SEQUENCE</scope>
    <source>
        <strain evidence="2">VT141</strain>
    </source>
</reference>
<comment type="caution">
    <text evidence="2">The sequence shown here is derived from an EMBL/GenBank/DDBJ whole genome shotgun (WGS) entry which is preliminary data.</text>
</comment>
<name>A0AAD5YNE7_9AGAR</name>
<organism evidence="2 3">
    <name type="scientific">Leucocoprinus birnbaumii</name>
    <dbReference type="NCBI Taxonomy" id="56174"/>
    <lineage>
        <taxon>Eukaryota</taxon>
        <taxon>Fungi</taxon>
        <taxon>Dikarya</taxon>
        <taxon>Basidiomycota</taxon>
        <taxon>Agaricomycotina</taxon>
        <taxon>Agaricomycetes</taxon>
        <taxon>Agaricomycetidae</taxon>
        <taxon>Agaricales</taxon>
        <taxon>Agaricineae</taxon>
        <taxon>Agaricaceae</taxon>
        <taxon>Leucocoprinus</taxon>
    </lineage>
</organism>
<evidence type="ECO:0000313" key="3">
    <source>
        <dbReference type="Proteomes" id="UP001213000"/>
    </source>
</evidence>
<dbReference type="Proteomes" id="UP001213000">
    <property type="component" value="Unassembled WGS sequence"/>
</dbReference>
<proteinExistence type="predicted"/>
<dbReference type="EMBL" id="JANIEX010000802">
    <property type="protein sequence ID" value="KAJ3563053.1"/>
    <property type="molecule type" value="Genomic_DNA"/>
</dbReference>
<accession>A0AAD5YNE7</accession>
<keyword evidence="3" id="KW-1185">Reference proteome</keyword>
<gene>
    <name evidence="2" type="ORF">NP233_g9189</name>
</gene>
<evidence type="ECO:0000313" key="2">
    <source>
        <dbReference type="EMBL" id="KAJ3563053.1"/>
    </source>
</evidence>
<feature type="region of interest" description="Disordered" evidence="1">
    <location>
        <begin position="1"/>
        <end position="22"/>
    </location>
</feature>
<protein>
    <submittedName>
        <fullName evidence="2">Uncharacterized protein</fullName>
    </submittedName>
</protein>
<sequence>MLDTSTPGSQLDQLSTTPRSLPTPAAPVILAWAPLPAASTVIEPEIPNHAPPGYDFARTPVVKVKYQLSSVGPNGCRLQMLLTPDLTTVVRGGSPDGEVVGDFEMGYLVKQSSSSKLPTIYFKEEEYKIKDIMGQTVGSTRWRWKPPREDLALGRERFEWDSSRSGARHRSCVPETGAWALNWAPHYPTHSESPDIMTLPYPFECPSFELLRSQYANLDPRYNLLFNRVLLTT</sequence>
<feature type="compositionally biased region" description="Polar residues" evidence="1">
    <location>
        <begin position="1"/>
        <end position="20"/>
    </location>
</feature>